<dbReference type="Pfam" id="PF02558">
    <property type="entry name" value="ApbA"/>
    <property type="match status" value="1"/>
</dbReference>
<evidence type="ECO:0000256" key="8">
    <source>
        <dbReference type="ARBA" id="ARBA00023002"/>
    </source>
</evidence>
<dbReference type="SUPFAM" id="SSF51735">
    <property type="entry name" value="NAD(P)-binding Rossmann-fold domains"/>
    <property type="match status" value="1"/>
</dbReference>
<comment type="pathway">
    <text evidence="2">Cofactor biosynthesis; (R)-pantothenate biosynthesis; (R)-pantoate from 3-methyl-2-oxobutanoate: step 2/2.</text>
</comment>
<dbReference type="Proteomes" id="UP000005045">
    <property type="component" value="Unassembled WGS sequence"/>
</dbReference>
<organism evidence="13 14">
    <name type="scientific">Paraburkholderia graminis (strain ATCC 700544 / DSM 17151 / LMG 18924 / NCIMB 13744 / C4D1M)</name>
    <dbReference type="NCBI Taxonomy" id="396598"/>
    <lineage>
        <taxon>Bacteria</taxon>
        <taxon>Pseudomonadati</taxon>
        <taxon>Pseudomonadota</taxon>
        <taxon>Betaproteobacteria</taxon>
        <taxon>Burkholderiales</taxon>
        <taxon>Burkholderiaceae</taxon>
        <taxon>Paraburkholderia</taxon>
    </lineage>
</organism>
<evidence type="ECO:0000256" key="5">
    <source>
        <dbReference type="ARBA" id="ARBA00019465"/>
    </source>
</evidence>
<evidence type="ECO:0000256" key="1">
    <source>
        <dbReference type="ARBA" id="ARBA00002919"/>
    </source>
</evidence>
<evidence type="ECO:0000259" key="12">
    <source>
        <dbReference type="Pfam" id="PF08546"/>
    </source>
</evidence>
<keyword evidence="6" id="KW-0566">Pantothenate biosynthesis</keyword>
<dbReference type="NCBIfam" id="NF005089">
    <property type="entry name" value="PRK06522.1-4"/>
    <property type="match status" value="1"/>
</dbReference>
<evidence type="ECO:0000313" key="13">
    <source>
        <dbReference type="EMBL" id="EDT13066.1"/>
    </source>
</evidence>
<keyword evidence="7" id="KW-0521">NADP</keyword>
<gene>
    <name evidence="13" type="ORF">BgramDRAFT_0446</name>
</gene>
<evidence type="ECO:0000256" key="10">
    <source>
        <dbReference type="ARBA" id="ARBA00048793"/>
    </source>
</evidence>
<proteinExistence type="inferred from homology"/>
<evidence type="ECO:0000256" key="6">
    <source>
        <dbReference type="ARBA" id="ARBA00022655"/>
    </source>
</evidence>
<dbReference type="InterPro" id="IPR013328">
    <property type="entry name" value="6PGD_dom2"/>
</dbReference>
<dbReference type="InterPro" id="IPR013752">
    <property type="entry name" value="KPA_reductase"/>
</dbReference>
<evidence type="ECO:0000256" key="9">
    <source>
        <dbReference type="ARBA" id="ARBA00032024"/>
    </source>
</evidence>
<evidence type="ECO:0000256" key="2">
    <source>
        <dbReference type="ARBA" id="ARBA00004994"/>
    </source>
</evidence>
<dbReference type="PANTHER" id="PTHR21708:SF45">
    <property type="entry name" value="2-DEHYDROPANTOATE 2-REDUCTASE"/>
    <property type="match status" value="1"/>
</dbReference>
<comment type="caution">
    <text evidence="13">The sequence shown here is derived from an EMBL/GenBank/DDBJ whole genome shotgun (WGS) entry which is preliminary data.</text>
</comment>
<dbReference type="SUPFAM" id="SSF48179">
    <property type="entry name" value="6-phosphogluconate dehydrogenase C-terminal domain-like"/>
    <property type="match status" value="1"/>
</dbReference>
<dbReference type="Gene3D" id="1.10.1040.10">
    <property type="entry name" value="N-(1-d-carboxylethyl)-l-norvaline Dehydrogenase, domain 2"/>
    <property type="match status" value="1"/>
</dbReference>
<dbReference type="EC" id="1.1.1.169" evidence="4"/>
<comment type="function">
    <text evidence="1">Catalyzes the NADPH-dependent reduction of ketopantoate into pantoic acid.</text>
</comment>
<dbReference type="GO" id="GO:0015940">
    <property type="term" value="P:pantothenate biosynthetic process"/>
    <property type="evidence" value="ECO:0007669"/>
    <property type="project" value="UniProtKB-UniPathway"/>
</dbReference>
<dbReference type="Pfam" id="PF08546">
    <property type="entry name" value="ApbA_C"/>
    <property type="match status" value="1"/>
</dbReference>
<evidence type="ECO:0000259" key="11">
    <source>
        <dbReference type="Pfam" id="PF02558"/>
    </source>
</evidence>
<dbReference type="GO" id="GO:0005737">
    <property type="term" value="C:cytoplasm"/>
    <property type="evidence" value="ECO:0007669"/>
    <property type="project" value="TreeGrafter"/>
</dbReference>
<dbReference type="InterPro" id="IPR036291">
    <property type="entry name" value="NAD(P)-bd_dom_sf"/>
</dbReference>
<name>B1FTQ8_PARG4</name>
<dbReference type="PANTHER" id="PTHR21708">
    <property type="entry name" value="PROBABLE 2-DEHYDROPANTOATE 2-REDUCTASE"/>
    <property type="match status" value="1"/>
</dbReference>
<dbReference type="GO" id="GO:0008677">
    <property type="term" value="F:2-dehydropantoate 2-reductase activity"/>
    <property type="evidence" value="ECO:0007669"/>
    <property type="project" value="UniProtKB-EC"/>
</dbReference>
<keyword evidence="14" id="KW-1185">Reference proteome</keyword>
<dbReference type="UniPathway" id="UPA00028">
    <property type="reaction ID" value="UER00004"/>
</dbReference>
<evidence type="ECO:0000313" key="14">
    <source>
        <dbReference type="Proteomes" id="UP000005045"/>
    </source>
</evidence>
<sequence>MRSCGASSASMRVTRDEAMKVAIYGAGAIGGWIGVKLAQAGHEVGVVARGATLAALREQGLRLIEGGSTQTVDVQAAEDPVALGVQDVVVVAVKGPAMASVAAHIAPLLGAQTVVLTAMNGVPWWFCDGLHGDFVGKRLKSIDPDGAIAAAIPSAQTVGCVVHASCLVEAPGVIRHHQGNGLIIGEALGRPSERVKALAETLAAAGFNASVSEQIQRDVWYKLWGNMTMNPISAITGATTDRILGDELARNFVTSIMLEAKEIGARFGIPIDQAPEDRHAVTLKLGAMKTSMLQDVQARKAVELDALVSAVRELGQLTGVKTPYTDALLGLARLHASTLGLY</sequence>
<dbReference type="Gene3D" id="3.40.50.720">
    <property type="entry name" value="NAD(P)-binding Rossmann-like Domain"/>
    <property type="match status" value="1"/>
</dbReference>
<feature type="domain" description="Ketopantoate reductase C-terminal" evidence="12">
    <location>
        <begin position="215"/>
        <end position="334"/>
    </location>
</feature>
<evidence type="ECO:0000256" key="7">
    <source>
        <dbReference type="ARBA" id="ARBA00022857"/>
    </source>
</evidence>
<comment type="similarity">
    <text evidence="3">Belongs to the ketopantoate reductase family.</text>
</comment>
<comment type="catalytic activity">
    <reaction evidence="10">
        <text>(R)-pantoate + NADP(+) = 2-dehydropantoate + NADPH + H(+)</text>
        <dbReference type="Rhea" id="RHEA:16233"/>
        <dbReference type="ChEBI" id="CHEBI:11561"/>
        <dbReference type="ChEBI" id="CHEBI:15378"/>
        <dbReference type="ChEBI" id="CHEBI:15980"/>
        <dbReference type="ChEBI" id="CHEBI:57783"/>
        <dbReference type="ChEBI" id="CHEBI:58349"/>
        <dbReference type="EC" id="1.1.1.169"/>
    </reaction>
</comment>
<keyword evidence="8 13" id="KW-0560">Oxidoreductase</keyword>
<dbReference type="InterPro" id="IPR013332">
    <property type="entry name" value="KPR_N"/>
</dbReference>
<evidence type="ECO:0000256" key="4">
    <source>
        <dbReference type="ARBA" id="ARBA00013014"/>
    </source>
</evidence>
<dbReference type="FunFam" id="3.40.50.720:FF:000307">
    <property type="entry name" value="2-dehydropantoate 2-reductase"/>
    <property type="match status" value="1"/>
</dbReference>
<dbReference type="InterPro" id="IPR008927">
    <property type="entry name" value="6-PGluconate_DH-like_C_sf"/>
</dbReference>
<dbReference type="AlphaFoldDB" id="B1FTQ8"/>
<protein>
    <recommendedName>
        <fullName evidence="5">2-dehydropantoate 2-reductase</fullName>
        <ecNumber evidence="4">1.1.1.169</ecNumber>
    </recommendedName>
    <alternativeName>
        <fullName evidence="9">Ketopantoate reductase</fullName>
    </alternativeName>
</protein>
<accession>B1FTQ8</accession>
<reference evidence="13 14" key="1">
    <citation type="submission" date="2008-03" db="EMBL/GenBank/DDBJ databases">
        <title>Sequencing of the draft genome and assembly of Burkholderia graminis C4D1M.</title>
        <authorList>
            <consortium name="US DOE Joint Genome Institute (JGI-PGF)"/>
            <person name="Copeland A."/>
            <person name="Lucas S."/>
            <person name="Lapidus A."/>
            <person name="Glavina del Rio T."/>
            <person name="Dalin E."/>
            <person name="Tice H."/>
            <person name="Bruce D."/>
            <person name="Goodwin L."/>
            <person name="Pitluck S."/>
            <person name="Larimer F."/>
            <person name="Land M.L."/>
            <person name="Hauser L."/>
            <person name="Tiedje J."/>
            <person name="Richardson P."/>
        </authorList>
    </citation>
    <scope>NUCLEOTIDE SEQUENCE [LARGE SCALE GENOMIC DNA]</scope>
    <source>
        <strain evidence="14">ATCC 700544 / DSM 17151 / LMG 18924 / NCIMB 13744 / C4D1M</strain>
    </source>
</reference>
<evidence type="ECO:0000256" key="3">
    <source>
        <dbReference type="ARBA" id="ARBA00007870"/>
    </source>
</evidence>
<dbReference type="FunFam" id="1.10.1040.10:FF:000017">
    <property type="entry name" value="2-dehydropantoate 2-reductase"/>
    <property type="match status" value="1"/>
</dbReference>
<dbReference type="InterPro" id="IPR051402">
    <property type="entry name" value="KPR-Related"/>
</dbReference>
<dbReference type="EMBL" id="ABLD01000001">
    <property type="protein sequence ID" value="EDT13066.1"/>
    <property type="molecule type" value="Genomic_DNA"/>
</dbReference>
<feature type="domain" description="Ketopantoate reductase N-terminal" evidence="11">
    <location>
        <begin position="21"/>
        <end position="186"/>
    </location>
</feature>